<protein>
    <recommendedName>
        <fullName evidence="3">DUF2187 domain-containing protein</fullName>
    </recommendedName>
</protein>
<keyword evidence="2" id="KW-1185">Reference proteome</keyword>
<dbReference type="AlphaFoldDB" id="A0A0R1RS48"/>
<dbReference type="EMBL" id="AZFE01000030">
    <property type="protein sequence ID" value="KRL56024.1"/>
    <property type="molecule type" value="Genomic_DNA"/>
</dbReference>
<evidence type="ECO:0008006" key="3">
    <source>
        <dbReference type="Google" id="ProtNLM"/>
    </source>
</evidence>
<gene>
    <name evidence="1" type="ORF">FC70_GL000610</name>
</gene>
<organism evidence="1 2">
    <name type="scientific">Paucilactobacillus oligofermentans DSM 15707 = LMG 22743</name>
    <dbReference type="NCBI Taxonomy" id="1423778"/>
    <lineage>
        <taxon>Bacteria</taxon>
        <taxon>Bacillati</taxon>
        <taxon>Bacillota</taxon>
        <taxon>Bacilli</taxon>
        <taxon>Lactobacillales</taxon>
        <taxon>Lactobacillaceae</taxon>
        <taxon>Paucilactobacillus</taxon>
    </lineage>
</organism>
<evidence type="ECO:0000313" key="1">
    <source>
        <dbReference type="EMBL" id="KRL56024.1"/>
    </source>
</evidence>
<reference evidence="1 2" key="1">
    <citation type="journal article" date="2015" name="Genome Announc.">
        <title>Expanding the biotechnology potential of lactobacilli through comparative genomics of 213 strains and associated genera.</title>
        <authorList>
            <person name="Sun Z."/>
            <person name="Harris H.M."/>
            <person name="McCann A."/>
            <person name="Guo C."/>
            <person name="Argimon S."/>
            <person name="Zhang W."/>
            <person name="Yang X."/>
            <person name="Jeffery I.B."/>
            <person name="Cooney J.C."/>
            <person name="Kagawa T.F."/>
            <person name="Liu W."/>
            <person name="Song Y."/>
            <person name="Salvetti E."/>
            <person name="Wrobel A."/>
            <person name="Rasinkangas P."/>
            <person name="Parkhill J."/>
            <person name="Rea M.C."/>
            <person name="O'Sullivan O."/>
            <person name="Ritari J."/>
            <person name="Douillard F.P."/>
            <person name="Paul Ross R."/>
            <person name="Yang R."/>
            <person name="Briner A.E."/>
            <person name="Felis G.E."/>
            <person name="de Vos W.M."/>
            <person name="Barrangou R."/>
            <person name="Klaenhammer T.R."/>
            <person name="Caufield P.W."/>
            <person name="Cui Y."/>
            <person name="Zhang H."/>
            <person name="O'Toole P.W."/>
        </authorList>
    </citation>
    <scope>NUCLEOTIDE SEQUENCE [LARGE SCALE GENOMIC DNA]</scope>
    <source>
        <strain evidence="1 2">DSM 15707</strain>
    </source>
</reference>
<comment type="caution">
    <text evidence="1">The sequence shown here is derived from an EMBL/GenBank/DDBJ whole genome shotgun (WGS) entry which is preliminary data.</text>
</comment>
<dbReference type="Proteomes" id="UP000051697">
    <property type="component" value="Unassembled WGS sequence"/>
</dbReference>
<dbReference type="PATRIC" id="fig|1423778.4.peg.637"/>
<proteinExistence type="predicted"/>
<accession>A0A0R1RS48</accession>
<dbReference type="STRING" id="1423778.FC70_GL000610"/>
<evidence type="ECO:0000313" key="2">
    <source>
        <dbReference type="Proteomes" id="UP000051697"/>
    </source>
</evidence>
<sequence length="84" mass="9435">MGVIVMAEAENTEAIEVEEKFKLGMRVKCVKFGTIENDFVGEVEKVYENSILVAIKENDPADDMAVSELNKRAIVRKSETEIIE</sequence>
<name>A0A0R1RS48_9LACO</name>